<evidence type="ECO:0000313" key="3">
    <source>
        <dbReference type="Proteomes" id="UP001320513"/>
    </source>
</evidence>
<comment type="caution">
    <text evidence="2">The sequence shown here is derived from an EMBL/GenBank/DDBJ whole genome shotgun (WGS) entry which is preliminary data.</text>
</comment>
<keyword evidence="3" id="KW-1185">Reference proteome</keyword>
<proteinExistence type="predicted"/>
<evidence type="ECO:0000313" key="2">
    <source>
        <dbReference type="EMBL" id="MCI8210987.1"/>
    </source>
</evidence>
<feature type="compositionally biased region" description="Polar residues" evidence="1">
    <location>
        <begin position="50"/>
        <end position="59"/>
    </location>
</feature>
<dbReference type="Proteomes" id="UP001320513">
    <property type="component" value="Unassembled WGS sequence"/>
</dbReference>
<feature type="region of interest" description="Disordered" evidence="1">
    <location>
        <begin position="45"/>
        <end position="65"/>
    </location>
</feature>
<gene>
    <name evidence="2" type="ORF">AUC61_15745</name>
</gene>
<organism evidence="2 3">
    <name type="scientific">Pseudomonas maioricensis</name>
    <dbReference type="NCBI Taxonomy" id="1766623"/>
    <lineage>
        <taxon>Bacteria</taxon>
        <taxon>Pseudomonadati</taxon>
        <taxon>Pseudomonadota</taxon>
        <taxon>Gammaproteobacteria</taxon>
        <taxon>Pseudomonadales</taxon>
        <taxon>Pseudomonadaceae</taxon>
        <taxon>Pseudomonas</taxon>
    </lineage>
</organism>
<reference evidence="2 3" key="1">
    <citation type="submission" date="2015-12" db="EMBL/GenBank/DDBJ databases">
        <title>Phylogenomics in the description of a new species in the Pseudomonas syringae group.</title>
        <authorList>
            <person name="Busquets A."/>
            <person name="Gomila M."/>
            <person name="Beiki F."/>
            <person name="Rahimian H."/>
            <person name="Mulet M."/>
            <person name="Sanchez D."/>
            <person name="Garcia-Valdes E."/>
            <person name="Lalucat J."/>
        </authorList>
    </citation>
    <scope>NUCLEOTIDE SEQUENCE [LARGE SCALE GENOMIC DNA]</scope>
    <source>
        <strain evidence="2 3">S25</strain>
    </source>
</reference>
<evidence type="ECO:0000256" key="1">
    <source>
        <dbReference type="SAM" id="MobiDB-lite"/>
    </source>
</evidence>
<dbReference type="EMBL" id="LOHG01000009">
    <property type="protein sequence ID" value="MCI8210987.1"/>
    <property type="molecule type" value="Genomic_DNA"/>
</dbReference>
<sequence length="65" mass="7237">MLIQIEEGTHGANWVVKLDNYPVKCRSLDEAREFANKMTSRINAPHTLPGQFSATSVKQTAAHAR</sequence>
<accession>A0ABS9ZKK9</accession>
<evidence type="ECO:0008006" key="4">
    <source>
        <dbReference type="Google" id="ProtNLM"/>
    </source>
</evidence>
<dbReference type="RefSeq" id="WP_340163297.1">
    <property type="nucleotide sequence ID" value="NZ_LOHG01000009.1"/>
</dbReference>
<name>A0ABS9ZKK9_9PSED</name>
<protein>
    <recommendedName>
        <fullName evidence="4">DUF2188 domain-containing protein</fullName>
    </recommendedName>
</protein>